<evidence type="ECO:0000256" key="1">
    <source>
        <dbReference type="SAM" id="SignalP"/>
    </source>
</evidence>
<accession>A0AAD4DAC6</accession>
<comment type="caution">
    <text evidence="2">The sequence shown here is derived from an EMBL/GenBank/DDBJ whole genome shotgun (WGS) entry which is preliminary data.</text>
</comment>
<feature type="non-terminal residue" evidence="2">
    <location>
        <position position="56"/>
    </location>
</feature>
<feature type="chain" id="PRO_5042106033" evidence="1">
    <location>
        <begin position="19"/>
        <end position="56"/>
    </location>
</feature>
<sequence length="56" mass="5326">MTRAILLVKIITAAIALATSSSMVLSGVESAPAAAPTPTIPVAATDSAAISGATAC</sequence>
<dbReference type="Proteomes" id="UP001194580">
    <property type="component" value="Unassembled WGS sequence"/>
</dbReference>
<keyword evidence="1" id="KW-0732">Signal</keyword>
<proteinExistence type="predicted"/>
<evidence type="ECO:0000313" key="2">
    <source>
        <dbReference type="EMBL" id="KAG0273058.1"/>
    </source>
</evidence>
<evidence type="ECO:0000313" key="3">
    <source>
        <dbReference type="Proteomes" id="UP001194580"/>
    </source>
</evidence>
<feature type="signal peptide" evidence="1">
    <location>
        <begin position="1"/>
        <end position="18"/>
    </location>
</feature>
<name>A0AAD4DAC6_9FUNG</name>
<protein>
    <submittedName>
        <fullName evidence="2">Uncharacterized protein</fullName>
    </submittedName>
</protein>
<reference evidence="2" key="1">
    <citation type="journal article" date="2020" name="Fungal Divers.">
        <title>Resolving the Mortierellaceae phylogeny through synthesis of multi-gene phylogenetics and phylogenomics.</title>
        <authorList>
            <person name="Vandepol N."/>
            <person name="Liber J."/>
            <person name="Desiro A."/>
            <person name="Na H."/>
            <person name="Kennedy M."/>
            <person name="Barry K."/>
            <person name="Grigoriev I.V."/>
            <person name="Miller A.N."/>
            <person name="O'Donnell K."/>
            <person name="Stajich J.E."/>
            <person name="Bonito G."/>
        </authorList>
    </citation>
    <scope>NUCLEOTIDE SEQUENCE</scope>
    <source>
        <strain evidence="2">NRRL 28262</strain>
    </source>
</reference>
<dbReference type="AlphaFoldDB" id="A0AAD4DAC6"/>
<dbReference type="EMBL" id="JAAAIL010000808">
    <property type="protein sequence ID" value="KAG0273058.1"/>
    <property type="molecule type" value="Genomic_DNA"/>
</dbReference>
<gene>
    <name evidence="2" type="ORF">BGZ95_011132</name>
</gene>
<organism evidence="2 3">
    <name type="scientific">Linnemannia exigua</name>
    <dbReference type="NCBI Taxonomy" id="604196"/>
    <lineage>
        <taxon>Eukaryota</taxon>
        <taxon>Fungi</taxon>
        <taxon>Fungi incertae sedis</taxon>
        <taxon>Mucoromycota</taxon>
        <taxon>Mortierellomycotina</taxon>
        <taxon>Mortierellomycetes</taxon>
        <taxon>Mortierellales</taxon>
        <taxon>Mortierellaceae</taxon>
        <taxon>Linnemannia</taxon>
    </lineage>
</organism>
<keyword evidence="3" id="KW-1185">Reference proteome</keyword>